<dbReference type="EMBL" id="AP018738">
    <property type="protein sequence ID" value="BBE51953.1"/>
    <property type="molecule type" value="Genomic_DNA"/>
</dbReference>
<keyword evidence="2" id="KW-1185">Reference proteome</keyword>
<reference evidence="1 2" key="1">
    <citation type="submission" date="2018-06" db="EMBL/GenBank/DDBJ databases">
        <title>OYT1 Genome Sequencing.</title>
        <authorList>
            <person name="Kato S."/>
            <person name="Itoh T."/>
            <person name="Ohkuma M."/>
        </authorList>
    </citation>
    <scope>NUCLEOTIDE SEQUENCE [LARGE SCALE GENOMIC DNA]</scope>
    <source>
        <strain evidence="1 2">OYT1</strain>
    </source>
</reference>
<evidence type="ECO:0000313" key="1">
    <source>
        <dbReference type="EMBL" id="BBE51953.1"/>
    </source>
</evidence>
<dbReference type="AlphaFoldDB" id="A0A2Z6GEA7"/>
<evidence type="ECO:0000313" key="2">
    <source>
        <dbReference type="Proteomes" id="UP000033070"/>
    </source>
</evidence>
<gene>
    <name evidence="1" type="ORF">OYT1_ch2440</name>
</gene>
<proteinExistence type="predicted"/>
<protein>
    <submittedName>
        <fullName evidence="1">Uncharacterized protein</fullName>
    </submittedName>
</protein>
<dbReference type="Proteomes" id="UP000033070">
    <property type="component" value="Chromosome"/>
</dbReference>
<name>A0A2Z6GEA7_9PROT</name>
<accession>A0A2Z6GEA7</accession>
<organism evidence="1 2">
    <name type="scientific">Ferriphaselus amnicola</name>
    <dbReference type="NCBI Taxonomy" id="1188319"/>
    <lineage>
        <taxon>Bacteria</taxon>
        <taxon>Pseudomonadati</taxon>
        <taxon>Pseudomonadota</taxon>
        <taxon>Betaproteobacteria</taxon>
        <taxon>Nitrosomonadales</taxon>
        <taxon>Gallionellaceae</taxon>
        <taxon>Ferriphaselus</taxon>
    </lineage>
</organism>
<dbReference type="KEGG" id="fam:OYT1_ch2440"/>
<sequence length="45" mass="5201">MHYIRLSDASVHFVHHHHLSCLELLPSALLVIDILHFSSASYAYR</sequence>